<dbReference type="InterPro" id="IPR043425">
    <property type="entry name" value="NusG-like"/>
</dbReference>
<evidence type="ECO:0000259" key="4">
    <source>
        <dbReference type="SMART" id="SM00738"/>
    </source>
</evidence>
<proteinExistence type="predicted"/>
<evidence type="ECO:0000256" key="3">
    <source>
        <dbReference type="ARBA" id="ARBA00023163"/>
    </source>
</evidence>
<evidence type="ECO:0000313" key="5">
    <source>
        <dbReference type="EMBL" id="MBD0413484.1"/>
    </source>
</evidence>
<dbReference type="AlphaFoldDB" id="A0A8J6TXP9"/>
<dbReference type="Pfam" id="PF02357">
    <property type="entry name" value="NusG"/>
    <property type="match status" value="1"/>
</dbReference>
<keyword evidence="1" id="KW-0889">Transcription antitermination</keyword>
<reference evidence="5" key="1">
    <citation type="submission" date="2020-09" db="EMBL/GenBank/DDBJ databases">
        <title>Genome seq and assembly of Tianweitania sp.</title>
        <authorList>
            <person name="Chhetri G."/>
        </authorList>
    </citation>
    <scope>NUCLEOTIDE SEQUENCE</scope>
    <source>
        <strain evidence="5">Rool2</strain>
    </source>
</reference>
<dbReference type="GO" id="GO:0005829">
    <property type="term" value="C:cytosol"/>
    <property type="evidence" value="ECO:0007669"/>
    <property type="project" value="TreeGrafter"/>
</dbReference>
<evidence type="ECO:0000313" key="6">
    <source>
        <dbReference type="Proteomes" id="UP000643405"/>
    </source>
</evidence>
<evidence type="ECO:0000256" key="2">
    <source>
        <dbReference type="ARBA" id="ARBA00023015"/>
    </source>
</evidence>
<dbReference type="Gene3D" id="3.30.70.940">
    <property type="entry name" value="NusG, N-terminal domain"/>
    <property type="match status" value="1"/>
</dbReference>
<dbReference type="SUPFAM" id="SSF82679">
    <property type="entry name" value="N-utilization substance G protein NusG, N-terminal domain"/>
    <property type="match status" value="1"/>
</dbReference>
<dbReference type="InterPro" id="IPR036735">
    <property type="entry name" value="NGN_dom_sf"/>
</dbReference>
<dbReference type="SMART" id="SM00738">
    <property type="entry name" value="NGN"/>
    <property type="match status" value="1"/>
</dbReference>
<dbReference type="GO" id="GO:0031564">
    <property type="term" value="P:transcription antitermination"/>
    <property type="evidence" value="ECO:0007669"/>
    <property type="project" value="UniProtKB-KW"/>
</dbReference>
<dbReference type="InterPro" id="IPR006645">
    <property type="entry name" value="NGN-like_dom"/>
</dbReference>
<sequence length="170" mass="19321">MNTPARERWHVARTQPGKWRIGELHLRRQGYKAFVPQIETTVRRRQRFHLRRVPFFPGYLFVFFNTANTRWRAINSTRGISTLIMQGETPLPLPIGVVESLIARTDELGILRPEEKIAPGSSVLISTGPFANLAGTLQKLEPNGRCRVLVELLNGSVAVRLERGSIRLQD</sequence>
<protein>
    <recommendedName>
        <fullName evidence="4">NusG-like N-terminal domain-containing protein</fullName>
    </recommendedName>
</protein>
<dbReference type="PANTHER" id="PTHR30265:SF7">
    <property type="entry name" value="TRANSCRIPTION ANTITERMINATION PROTEIN RFAH"/>
    <property type="match status" value="1"/>
</dbReference>
<dbReference type="PANTHER" id="PTHR30265">
    <property type="entry name" value="RHO-INTERACTING TRANSCRIPTION TERMINATION FACTOR NUSG"/>
    <property type="match status" value="1"/>
</dbReference>
<organism evidence="5 6">
    <name type="scientific">Oryzicola mucosus</name>
    <dbReference type="NCBI Taxonomy" id="2767425"/>
    <lineage>
        <taxon>Bacteria</taxon>
        <taxon>Pseudomonadati</taxon>
        <taxon>Pseudomonadota</taxon>
        <taxon>Alphaproteobacteria</taxon>
        <taxon>Hyphomicrobiales</taxon>
        <taxon>Phyllobacteriaceae</taxon>
        <taxon>Oryzicola</taxon>
    </lineage>
</organism>
<gene>
    <name evidence="5" type="ORF">ICI42_02285</name>
</gene>
<keyword evidence="2" id="KW-0805">Transcription regulation</keyword>
<feature type="domain" description="NusG-like N-terminal" evidence="4">
    <location>
        <begin position="6"/>
        <end position="105"/>
    </location>
</feature>
<dbReference type="InterPro" id="IPR008991">
    <property type="entry name" value="Translation_prot_SH3-like_sf"/>
</dbReference>
<name>A0A8J6TXP9_9HYPH</name>
<comment type="caution">
    <text evidence="5">The sequence shown here is derived from an EMBL/GenBank/DDBJ whole genome shotgun (WGS) entry which is preliminary data.</text>
</comment>
<dbReference type="GO" id="GO:0006354">
    <property type="term" value="P:DNA-templated transcription elongation"/>
    <property type="evidence" value="ECO:0007669"/>
    <property type="project" value="InterPro"/>
</dbReference>
<keyword evidence="3" id="KW-0804">Transcription</keyword>
<keyword evidence="6" id="KW-1185">Reference proteome</keyword>
<evidence type="ECO:0000256" key="1">
    <source>
        <dbReference type="ARBA" id="ARBA00022814"/>
    </source>
</evidence>
<accession>A0A8J6TXP9</accession>
<dbReference type="Proteomes" id="UP000643405">
    <property type="component" value="Unassembled WGS sequence"/>
</dbReference>
<dbReference type="SUPFAM" id="SSF50104">
    <property type="entry name" value="Translation proteins SH3-like domain"/>
    <property type="match status" value="1"/>
</dbReference>
<dbReference type="EMBL" id="JACVVX010000001">
    <property type="protein sequence ID" value="MBD0413484.1"/>
    <property type="molecule type" value="Genomic_DNA"/>
</dbReference>